<proteinExistence type="predicted"/>
<name>A0ABV5IYB9_9ACTN</name>
<organism evidence="2 3">
    <name type="scientific">Nonomuraea spiralis</name>
    <dbReference type="NCBI Taxonomy" id="46182"/>
    <lineage>
        <taxon>Bacteria</taxon>
        <taxon>Bacillati</taxon>
        <taxon>Actinomycetota</taxon>
        <taxon>Actinomycetes</taxon>
        <taxon>Streptosporangiales</taxon>
        <taxon>Streptosporangiaceae</taxon>
        <taxon>Nonomuraea</taxon>
    </lineage>
</organism>
<reference evidence="2 3" key="1">
    <citation type="submission" date="2024-09" db="EMBL/GenBank/DDBJ databases">
        <authorList>
            <person name="Sun Q."/>
            <person name="Mori K."/>
        </authorList>
    </citation>
    <scope>NUCLEOTIDE SEQUENCE [LARGE SCALE GENOMIC DNA]</scope>
    <source>
        <strain evidence="2 3">CCM 3426</strain>
    </source>
</reference>
<comment type="caution">
    <text evidence="2">The sequence shown here is derived from an EMBL/GenBank/DDBJ whole genome shotgun (WGS) entry which is preliminary data.</text>
</comment>
<sequence>MAHFGRGYPSKSAIYRRRRFSIPATVPLGPFEIADEFPALLVTTPDATVPLGPFEIADEFPALTLSTGQAVTLAAFEIADEFPDLVVSVPIRPGDAMDGAAGQLEFNGFLLGRTTAYRWKVLDGWRTRPPNEAQDVPDPDSHGALSVRPLLARRTIIYTSLIRAPREEIEAAVNALEQALPVLETEEELPLVINDLGTPYLVYGKINDLALPDDQQLRLGLGKLGLQWTCSDPRRYNLERTGINLELGVPTALPNAGNASTWPIIRIDGPVTNPTIVNSTMSRQLVFNLTVTSGQRLTIDPKRRVAYITPGDTIVTGKLVGTSVPIRAFVLRRGANQVTFTAASGGAIPAVALYRDAWL</sequence>
<gene>
    <name evidence="2" type="ORF">ACFFV7_50905</name>
</gene>
<dbReference type="RefSeq" id="WP_189648178.1">
    <property type="nucleotide sequence ID" value="NZ_BMRC01000006.1"/>
</dbReference>
<dbReference type="Proteomes" id="UP001589647">
    <property type="component" value="Unassembled WGS sequence"/>
</dbReference>
<dbReference type="Pfam" id="PF22768">
    <property type="entry name" value="SPP1_Dit"/>
    <property type="match status" value="1"/>
</dbReference>
<evidence type="ECO:0000313" key="3">
    <source>
        <dbReference type="Proteomes" id="UP001589647"/>
    </source>
</evidence>
<dbReference type="EMBL" id="JBHMEI010000104">
    <property type="protein sequence ID" value="MFB9209571.1"/>
    <property type="molecule type" value="Genomic_DNA"/>
</dbReference>
<keyword evidence="3" id="KW-1185">Reference proteome</keyword>
<evidence type="ECO:0000259" key="1">
    <source>
        <dbReference type="Pfam" id="PF22768"/>
    </source>
</evidence>
<accession>A0ABV5IYB9</accession>
<dbReference type="InterPro" id="IPR054738">
    <property type="entry name" value="Siphovirus-type_tail_C"/>
</dbReference>
<protein>
    <submittedName>
        <fullName evidence="2">Phage tail domain-containing protein</fullName>
    </submittedName>
</protein>
<feature type="domain" description="Siphovirus-type tail component C-terminal" evidence="1">
    <location>
        <begin position="257"/>
        <end position="343"/>
    </location>
</feature>
<evidence type="ECO:0000313" key="2">
    <source>
        <dbReference type="EMBL" id="MFB9209571.1"/>
    </source>
</evidence>